<reference evidence="5" key="1">
    <citation type="submission" date="2022-01" db="EMBL/GenBank/DDBJ databases">
        <authorList>
            <person name="King R."/>
        </authorList>
    </citation>
    <scope>NUCLEOTIDE SEQUENCE</scope>
</reference>
<dbReference type="Pfam" id="PF00378">
    <property type="entry name" value="ECH_1"/>
    <property type="match status" value="1"/>
</dbReference>
<gene>
    <name evidence="5" type="ORF">PHYEVI_LOCUS10040</name>
</gene>
<dbReference type="SUPFAM" id="SSF52096">
    <property type="entry name" value="ClpP/crotonase"/>
    <property type="match status" value="1"/>
</dbReference>
<sequence length="290" mass="31229">MASKFLNPSLYVKNPNGLKTIYQATLRLCSQQHFETVKTSKAGAQNNVGLIQLNRPEVLNALNETVFKELHLAIKSFHNDNTIGAIVITGNDKAFAAGADIKGLGPLTFPKLLLTESEGNKANFETNKPIIAAVNGYAFGGGAELAMMCDIIYAGEKAKFGLPEILLGIIPGGGGTQRLSKTVGKYKAMEMILTGSPVTAQDAEKMGLVCKIFPVDKVLEESIKLAEKISGNSRIANAVAKESVNAALETSLQEGVKFEKRLFQACFGTKDQKEGMAAFIEKRKPNFTNE</sequence>
<dbReference type="Gene3D" id="3.90.226.10">
    <property type="entry name" value="2-enoyl-CoA Hydratase, Chain A, domain 1"/>
    <property type="match status" value="1"/>
</dbReference>
<evidence type="ECO:0000256" key="3">
    <source>
        <dbReference type="ARBA" id="ARBA00023239"/>
    </source>
</evidence>
<dbReference type="AlphaFoldDB" id="A0A9N9XQQ8"/>
<dbReference type="PANTHER" id="PTHR11941:SF54">
    <property type="entry name" value="ENOYL-COA HYDRATASE, MITOCHONDRIAL"/>
    <property type="match status" value="1"/>
</dbReference>
<accession>A0A9N9XQQ8</accession>
<dbReference type="EMBL" id="OU900100">
    <property type="protein sequence ID" value="CAG9863756.1"/>
    <property type="molecule type" value="Genomic_DNA"/>
</dbReference>
<dbReference type="InterPro" id="IPR001753">
    <property type="entry name" value="Enoyl-CoA_hydra/iso"/>
</dbReference>
<dbReference type="GO" id="GO:0006635">
    <property type="term" value="P:fatty acid beta-oxidation"/>
    <property type="evidence" value="ECO:0007669"/>
    <property type="project" value="TreeGrafter"/>
</dbReference>
<dbReference type="OrthoDB" id="2018133at2759"/>
<keyword evidence="6" id="KW-1185">Reference proteome</keyword>
<evidence type="ECO:0000256" key="4">
    <source>
        <dbReference type="RuleBase" id="RU003707"/>
    </source>
</evidence>
<comment type="similarity">
    <text evidence="1 4">Belongs to the enoyl-CoA hydratase/isomerase family.</text>
</comment>
<dbReference type="PROSITE" id="PS00166">
    <property type="entry name" value="ENOYL_COA_HYDRATASE"/>
    <property type="match status" value="1"/>
</dbReference>
<evidence type="ECO:0000256" key="1">
    <source>
        <dbReference type="ARBA" id="ARBA00005254"/>
    </source>
</evidence>
<name>A0A9N9XQQ8_PHYSR</name>
<dbReference type="InterPro" id="IPR018376">
    <property type="entry name" value="Enoyl-CoA_hyd/isom_CS"/>
</dbReference>
<evidence type="ECO:0000313" key="6">
    <source>
        <dbReference type="Proteomes" id="UP001153712"/>
    </source>
</evidence>
<proteinExistence type="inferred from homology"/>
<dbReference type="Proteomes" id="UP001153712">
    <property type="component" value="Chromosome 7"/>
</dbReference>
<dbReference type="Gene3D" id="1.10.12.10">
    <property type="entry name" value="Lyase 2-enoyl-coa Hydratase, Chain A, domain 2"/>
    <property type="match status" value="1"/>
</dbReference>
<dbReference type="PANTHER" id="PTHR11941">
    <property type="entry name" value="ENOYL-COA HYDRATASE-RELATED"/>
    <property type="match status" value="1"/>
</dbReference>
<dbReference type="FunFam" id="1.10.12.10:FF:000001">
    <property type="entry name" value="Probable enoyl-CoA hydratase, mitochondrial"/>
    <property type="match status" value="1"/>
</dbReference>
<organism evidence="5 6">
    <name type="scientific">Phyllotreta striolata</name>
    <name type="common">Striped flea beetle</name>
    <name type="synonym">Crioceris striolata</name>
    <dbReference type="NCBI Taxonomy" id="444603"/>
    <lineage>
        <taxon>Eukaryota</taxon>
        <taxon>Metazoa</taxon>
        <taxon>Ecdysozoa</taxon>
        <taxon>Arthropoda</taxon>
        <taxon>Hexapoda</taxon>
        <taxon>Insecta</taxon>
        <taxon>Pterygota</taxon>
        <taxon>Neoptera</taxon>
        <taxon>Endopterygota</taxon>
        <taxon>Coleoptera</taxon>
        <taxon>Polyphaga</taxon>
        <taxon>Cucujiformia</taxon>
        <taxon>Chrysomeloidea</taxon>
        <taxon>Chrysomelidae</taxon>
        <taxon>Galerucinae</taxon>
        <taxon>Alticini</taxon>
        <taxon>Phyllotreta</taxon>
    </lineage>
</organism>
<dbReference type="EC" id="4.2.1.17" evidence="2"/>
<protein>
    <recommendedName>
        <fullName evidence="2">enoyl-CoA hydratase</fullName>
        <ecNumber evidence="2">4.2.1.17</ecNumber>
    </recommendedName>
</protein>
<dbReference type="GO" id="GO:0005739">
    <property type="term" value="C:mitochondrion"/>
    <property type="evidence" value="ECO:0007669"/>
    <property type="project" value="TreeGrafter"/>
</dbReference>
<evidence type="ECO:0000313" key="5">
    <source>
        <dbReference type="EMBL" id="CAG9863756.1"/>
    </source>
</evidence>
<evidence type="ECO:0000256" key="2">
    <source>
        <dbReference type="ARBA" id="ARBA00012076"/>
    </source>
</evidence>
<dbReference type="FunFam" id="3.90.226.10:FF:000009">
    <property type="entry name" value="Carnitinyl-CoA dehydratase"/>
    <property type="match status" value="1"/>
</dbReference>
<dbReference type="InterPro" id="IPR029045">
    <property type="entry name" value="ClpP/crotonase-like_dom_sf"/>
</dbReference>
<dbReference type="CDD" id="cd06558">
    <property type="entry name" value="crotonase-like"/>
    <property type="match status" value="1"/>
</dbReference>
<keyword evidence="3" id="KW-0456">Lyase</keyword>
<dbReference type="InterPro" id="IPR014748">
    <property type="entry name" value="Enoyl-CoA_hydra_C"/>
</dbReference>
<dbReference type="GO" id="GO:0004300">
    <property type="term" value="F:enoyl-CoA hydratase activity"/>
    <property type="evidence" value="ECO:0007669"/>
    <property type="project" value="UniProtKB-EC"/>
</dbReference>